<gene>
    <name evidence="2" type="ORF">HMPREF1650_07635</name>
</gene>
<dbReference type="EMBL" id="JRNE01000053">
    <property type="protein sequence ID" value="KGF16585.1"/>
    <property type="molecule type" value="Genomic_DNA"/>
</dbReference>
<evidence type="ECO:0000313" key="3">
    <source>
        <dbReference type="Proteomes" id="UP000029548"/>
    </source>
</evidence>
<comment type="caution">
    <text evidence="2">The sequence shown here is derived from an EMBL/GenBank/DDBJ whole genome shotgun (WGS) entry which is preliminary data.</text>
</comment>
<dbReference type="AlphaFoldDB" id="A0A095Y2A7"/>
<feature type="region of interest" description="Disordered" evidence="1">
    <location>
        <begin position="40"/>
        <end position="133"/>
    </location>
</feature>
<protein>
    <submittedName>
        <fullName evidence="2">Uncharacterized protein</fullName>
    </submittedName>
</protein>
<accession>A0A095Y2A7</accession>
<dbReference type="Proteomes" id="UP000029548">
    <property type="component" value="Unassembled WGS sequence"/>
</dbReference>
<sequence>MRTPNSGNATDNMAMCHRKMPYDHRPNACMIGCVKNRDSGASAHGPMIAAPKTNPHHVRRRNSQFVSSTRPSGPIHAASHSEATARPIHTHRIRANRCAVASTPRARSDSEPANDSTSARIMPAANHVKYATG</sequence>
<evidence type="ECO:0000256" key="1">
    <source>
        <dbReference type="SAM" id="MobiDB-lite"/>
    </source>
</evidence>
<reference evidence="2 3" key="1">
    <citation type="submission" date="2014-07" db="EMBL/GenBank/DDBJ databases">
        <authorList>
            <person name="McCorrison J."/>
            <person name="Sanka R."/>
            <person name="Torralba M."/>
            <person name="Gillis M."/>
            <person name="Haft D.H."/>
            <person name="Methe B."/>
            <person name="Sutton G."/>
            <person name="Nelson K.E."/>
        </authorList>
    </citation>
    <scope>NUCLEOTIDE SEQUENCE [LARGE SCALE GENOMIC DNA]</scope>
    <source>
        <strain evidence="2 3">DNF00450</strain>
    </source>
</reference>
<proteinExistence type="predicted"/>
<evidence type="ECO:0000313" key="2">
    <source>
        <dbReference type="EMBL" id="KGF16585.1"/>
    </source>
</evidence>
<organism evidence="2 3">
    <name type="scientific">Corynebacterium freneyi DNF00450</name>
    <dbReference type="NCBI Taxonomy" id="1287475"/>
    <lineage>
        <taxon>Bacteria</taxon>
        <taxon>Bacillati</taxon>
        <taxon>Actinomycetota</taxon>
        <taxon>Actinomycetes</taxon>
        <taxon>Mycobacteriales</taxon>
        <taxon>Corynebacteriaceae</taxon>
        <taxon>Corynebacterium</taxon>
    </lineage>
</organism>
<name>A0A095Y2A7_9CORY</name>